<accession>A0A8J9YMD0</accession>
<gene>
    <name evidence="7" type="ORF">BINO364_LOCUS16730</name>
</gene>
<keyword evidence="8" id="KW-1185">Reference proteome</keyword>
<reference evidence="7" key="1">
    <citation type="submission" date="2021-12" db="EMBL/GenBank/DDBJ databases">
        <authorList>
            <person name="Martin H S."/>
        </authorList>
    </citation>
    <scope>NUCLEOTIDE SEQUENCE</scope>
</reference>
<evidence type="ECO:0000313" key="7">
    <source>
        <dbReference type="EMBL" id="CAH0731970.1"/>
    </source>
</evidence>
<dbReference type="PANTHER" id="PTHR10662:SF22">
    <property type="entry name" value="NUCLEAR RNA EXPORT FACTOR 1"/>
    <property type="match status" value="1"/>
</dbReference>
<comment type="subcellular location">
    <subcellularLocation>
        <location evidence="1">Nucleus</location>
    </subcellularLocation>
</comment>
<dbReference type="InterPro" id="IPR030217">
    <property type="entry name" value="NXF_fam"/>
</dbReference>
<dbReference type="Pfam" id="PF24048">
    <property type="entry name" value="LRR_NXF1-5"/>
    <property type="match status" value="1"/>
</dbReference>
<feature type="domain" description="NTF2" evidence="6">
    <location>
        <begin position="294"/>
        <end position="446"/>
    </location>
</feature>
<dbReference type="EMBL" id="OV170229">
    <property type="protein sequence ID" value="CAH0731970.1"/>
    <property type="molecule type" value="Genomic_DNA"/>
</dbReference>
<dbReference type="SUPFAM" id="SSF52058">
    <property type="entry name" value="L domain-like"/>
    <property type="match status" value="1"/>
</dbReference>
<name>A0A8J9YMD0_9NEOP</name>
<evidence type="ECO:0000313" key="8">
    <source>
        <dbReference type="Proteomes" id="UP000838878"/>
    </source>
</evidence>
<dbReference type="InterPro" id="IPR032675">
    <property type="entry name" value="LRR_dom_sf"/>
</dbReference>
<dbReference type="GO" id="GO:0005634">
    <property type="term" value="C:nucleus"/>
    <property type="evidence" value="ECO:0007669"/>
    <property type="project" value="UniProtKB-SubCell"/>
</dbReference>
<dbReference type="SUPFAM" id="SSF54427">
    <property type="entry name" value="NTF2-like"/>
    <property type="match status" value="1"/>
</dbReference>
<dbReference type="Gene3D" id="3.10.450.50">
    <property type="match status" value="1"/>
</dbReference>
<evidence type="ECO:0000256" key="2">
    <source>
        <dbReference type="ARBA" id="ARBA00009285"/>
    </source>
</evidence>
<dbReference type="PANTHER" id="PTHR10662">
    <property type="entry name" value="NUCLEAR RNA EXPORT FACTOR"/>
    <property type="match status" value="1"/>
</dbReference>
<dbReference type="InterPro" id="IPR057125">
    <property type="entry name" value="NXF1/2/3/5-like_LRR"/>
</dbReference>
<feature type="non-terminal residue" evidence="7">
    <location>
        <position position="546"/>
    </location>
</feature>
<dbReference type="Proteomes" id="UP000838878">
    <property type="component" value="Chromosome 9"/>
</dbReference>
<dbReference type="Gene3D" id="3.80.10.10">
    <property type="entry name" value="Ribonuclease Inhibitor"/>
    <property type="match status" value="1"/>
</dbReference>
<dbReference type="InterPro" id="IPR032710">
    <property type="entry name" value="NTF2-like_dom_sf"/>
</dbReference>
<evidence type="ECO:0000256" key="1">
    <source>
        <dbReference type="ARBA" id="ARBA00004123"/>
    </source>
</evidence>
<dbReference type="InterPro" id="IPR001611">
    <property type="entry name" value="Leu-rich_rpt"/>
</dbReference>
<protein>
    <recommendedName>
        <fullName evidence="6">NTF2 domain-containing protein</fullName>
    </recommendedName>
</protein>
<dbReference type="PROSITE" id="PS50177">
    <property type="entry name" value="NTF2_DOMAIN"/>
    <property type="match status" value="1"/>
</dbReference>
<sequence>MSQSDNYRKFLMNRVTITQPILEYIENCLVTEDEIVKHAFHKIMIHNWAESSTQLFEILCDYFGVVFVPLNYTTQNVLTTFHTTSLMFLLKIIKLDFMFPYTRNMFNIDILFNDKTSTELFGEKLTTDDIVSQVVSLRFNEHCELNLSNFCNDEELAQKKINFYKLSLLSYFKILMIRMGRDTKILNLSNNNLSQVPLEILNFFIKGELIGLNLSNNDIPSVSELHRISSKIEKLWVEGNPLCEDMEPMTYIKQISQKFPRLTELDGVKLNEHGLMIPFYSNFLISPDKKTKMIIEKFVSLYFAHYDSTRLKIDMFYDQYAHLTLSNTFTEADETAMESYVKHSRNILNPLHKEWDFKYKKIYKKRCAILGVLSKLPESIHDPSTFTIDVLRHDNKLLIVVIEGIYKEKPKGRVEQFIHFRRTFIFDIYSINIMSFYNIVYEMFTVSLATPEMIRNSFKHPVRHLNQLTLINPDKEERDMICAAFMHLTQLKKSEAEARLLYNDWDIRVALKAFTADLKNNKINDDKLMLDEEMSDISSLLDDEVD</sequence>
<evidence type="ECO:0000256" key="4">
    <source>
        <dbReference type="ARBA" id="ARBA00022816"/>
    </source>
</evidence>
<evidence type="ECO:0000259" key="6">
    <source>
        <dbReference type="PROSITE" id="PS50177"/>
    </source>
</evidence>
<dbReference type="GO" id="GO:0003723">
    <property type="term" value="F:RNA binding"/>
    <property type="evidence" value="ECO:0007669"/>
    <property type="project" value="TreeGrafter"/>
</dbReference>
<dbReference type="InterPro" id="IPR018222">
    <property type="entry name" value="Nuclear_transport_factor_2_euk"/>
</dbReference>
<keyword evidence="4" id="KW-0509">mRNA transport</keyword>
<dbReference type="AlphaFoldDB" id="A0A8J9YMD0"/>
<keyword evidence="5" id="KW-0539">Nucleus</keyword>
<keyword evidence="3" id="KW-0813">Transport</keyword>
<dbReference type="PROSITE" id="PS51450">
    <property type="entry name" value="LRR"/>
    <property type="match status" value="1"/>
</dbReference>
<dbReference type="InterPro" id="IPR002075">
    <property type="entry name" value="NTF2_dom"/>
</dbReference>
<dbReference type="Pfam" id="PF22602">
    <property type="entry name" value="NXF_NTF2"/>
    <property type="match status" value="1"/>
</dbReference>
<dbReference type="GO" id="GO:0016973">
    <property type="term" value="P:poly(A)+ mRNA export from nucleus"/>
    <property type="evidence" value="ECO:0007669"/>
    <property type="project" value="TreeGrafter"/>
</dbReference>
<dbReference type="OrthoDB" id="2193432at2759"/>
<proteinExistence type="inferred from homology"/>
<evidence type="ECO:0000256" key="5">
    <source>
        <dbReference type="ARBA" id="ARBA00023242"/>
    </source>
</evidence>
<evidence type="ECO:0000256" key="3">
    <source>
        <dbReference type="ARBA" id="ARBA00022448"/>
    </source>
</evidence>
<organism evidence="7 8">
    <name type="scientific">Brenthis ino</name>
    <name type="common">lesser marbled fritillary</name>
    <dbReference type="NCBI Taxonomy" id="405034"/>
    <lineage>
        <taxon>Eukaryota</taxon>
        <taxon>Metazoa</taxon>
        <taxon>Ecdysozoa</taxon>
        <taxon>Arthropoda</taxon>
        <taxon>Hexapoda</taxon>
        <taxon>Insecta</taxon>
        <taxon>Pterygota</taxon>
        <taxon>Neoptera</taxon>
        <taxon>Endopterygota</taxon>
        <taxon>Lepidoptera</taxon>
        <taxon>Glossata</taxon>
        <taxon>Ditrysia</taxon>
        <taxon>Papilionoidea</taxon>
        <taxon>Nymphalidae</taxon>
        <taxon>Heliconiinae</taxon>
        <taxon>Argynnini</taxon>
        <taxon>Brenthis</taxon>
    </lineage>
</organism>
<comment type="similarity">
    <text evidence="2">Belongs to the NXF family.</text>
</comment>